<sequence>MMLSESIERGGPTGLLLHAIGKNGGVAGTGSSCSTINGTTARQISVTVDGFTLPVNLAWSFQATIAAARAMAVQSFVQRLTMQAVIDAPEEQSRRGGLFSAVISSILDQLMFEPI</sequence>
<accession>A0AAD5R4W9</accession>
<evidence type="ECO:0000313" key="1">
    <source>
        <dbReference type="EMBL" id="KAJ1369491.1"/>
    </source>
</evidence>
<gene>
    <name evidence="1" type="ORF">KIN20_030966</name>
</gene>
<dbReference type="Proteomes" id="UP001196413">
    <property type="component" value="Unassembled WGS sequence"/>
</dbReference>
<organism evidence="1 2">
    <name type="scientific">Parelaphostrongylus tenuis</name>
    <name type="common">Meningeal worm</name>
    <dbReference type="NCBI Taxonomy" id="148309"/>
    <lineage>
        <taxon>Eukaryota</taxon>
        <taxon>Metazoa</taxon>
        <taxon>Ecdysozoa</taxon>
        <taxon>Nematoda</taxon>
        <taxon>Chromadorea</taxon>
        <taxon>Rhabditida</taxon>
        <taxon>Rhabditina</taxon>
        <taxon>Rhabditomorpha</taxon>
        <taxon>Strongyloidea</taxon>
        <taxon>Metastrongylidae</taxon>
        <taxon>Parelaphostrongylus</taxon>
    </lineage>
</organism>
<evidence type="ECO:0000313" key="2">
    <source>
        <dbReference type="Proteomes" id="UP001196413"/>
    </source>
</evidence>
<dbReference type="AlphaFoldDB" id="A0AAD5R4W9"/>
<proteinExistence type="predicted"/>
<comment type="caution">
    <text evidence="1">The sequence shown here is derived from an EMBL/GenBank/DDBJ whole genome shotgun (WGS) entry which is preliminary data.</text>
</comment>
<name>A0AAD5R4W9_PARTN</name>
<protein>
    <submittedName>
        <fullName evidence="1">Uncharacterized protein</fullName>
    </submittedName>
</protein>
<keyword evidence="2" id="KW-1185">Reference proteome</keyword>
<dbReference type="EMBL" id="JAHQIW010006580">
    <property type="protein sequence ID" value="KAJ1369491.1"/>
    <property type="molecule type" value="Genomic_DNA"/>
</dbReference>
<reference evidence="1" key="1">
    <citation type="submission" date="2021-06" db="EMBL/GenBank/DDBJ databases">
        <title>Parelaphostrongylus tenuis whole genome reference sequence.</title>
        <authorList>
            <person name="Garwood T.J."/>
            <person name="Larsen P.A."/>
            <person name="Fountain-Jones N.M."/>
            <person name="Garbe J.R."/>
            <person name="Macchietto M.G."/>
            <person name="Kania S.A."/>
            <person name="Gerhold R.W."/>
            <person name="Richards J.E."/>
            <person name="Wolf T.M."/>
        </authorList>
    </citation>
    <scope>NUCLEOTIDE SEQUENCE</scope>
    <source>
        <strain evidence="1">MNPRO001-30</strain>
        <tissue evidence="1">Meninges</tissue>
    </source>
</reference>